<dbReference type="EMBL" id="BMRB01000002">
    <property type="protein sequence ID" value="GGS35323.1"/>
    <property type="molecule type" value="Genomic_DNA"/>
</dbReference>
<dbReference type="InterPro" id="IPR036259">
    <property type="entry name" value="MFS_trans_sf"/>
</dbReference>
<dbReference type="InterPro" id="IPR050171">
    <property type="entry name" value="MFS_Transporters"/>
</dbReference>
<dbReference type="AlphaFoldDB" id="A0A918LEH6"/>
<dbReference type="Gene3D" id="1.20.1250.20">
    <property type="entry name" value="MFS general substrate transporter like domains"/>
    <property type="match status" value="1"/>
</dbReference>
<feature type="domain" description="Major facilitator superfamily (MFS) profile" evidence="8">
    <location>
        <begin position="19"/>
        <end position="398"/>
    </location>
</feature>
<dbReference type="InterPro" id="IPR020846">
    <property type="entry name" value="MFS_dom"/>
</dbReference>
<evidence type="ECO:0000313" key="10">
    <source>
        <dbReference type="Proteomes" id="UP000660680"/>
    </source>
</evidence>
<feature type="transmembrane region" description="Helical" evidence="7">
    <location>
        <begin position="286"/>
        <end position="306"/>
    </location>
</feature>
<dbReference type="InterPro" id="IPR011701">
    <property type="entry name" value="MFS"/>
</dbReference>
<dbReference type="Proteomes" id="UP000660680">
    <property type="component" value="Unassembled WGS sequence"/>
</dbReference>
<sequence length="409" mass="41980">MTAIKTDGGVLASVRATPVAVRCLLGGVLVNQLGAFVQTFMVLYLTVRGFSLAQAGAALTAYSAGAVAGTLIGGELTHRIGPRATITAAMATSAVVLGVAPLLSTPGLYAVLLVVMALAGMATQAYRPAAAVLLSDLMPNEHRVMAFSMMRTAMNAGAAAGPLLAAGLILLDWDLLFYFDAVTALAFAVLARTLLPDAPAPRAEPDAPARASAYTALVRDRRFLLFLTAALVGSMVYVQYTVALPLKITGDGHSTTLYSVVLATASLVLILAELKVTSYVRHWPPHLAGAAGTVVMGLGVAGYGLADSAVPLLATTVVFVAGIMISGPSMFAHPATYPVAVRARYVGAHQAAFGLGLAIGPTVGVLAWAGMGNAIWPVCGLACLVAAAFLLAGMRQPREMVGHSILNND</sequence>
<evidence type="ECO:0000259" key="8">
    <source>
        <dbReference type="PROSITE" id="PS50850"/>
    </source>
</evidence>
<feature type="transmembrane region" description="Helical" evidence="7">
    <location>
        <begin position="312"/>
        <end position="331"/>
    </location>
</feature>
<dbReference type="PROSITE" id="PS50850">
    <property type="entry name" value="MFS"/>
    <property type="match status" value="1"/>
</dbReference>
<feature type="transmembrane region" description="Helical" evidence="7">
    <location>
        <begin position="351"/>
        <end position="369"/>
    </location>
</feature>
<reference evidence="9" key="1">
    <citation type="journal article" date="2014" name="Int. J. Syst. Evol. Microbiol.">
        <title>Complete genome sequence of Corynebacterium casei LMG S-19264T (=DSM 44701T), isolated from a smear-ripened cheese.</title>
        <authorList>
            <consortium name="US DOE Joint Genome Institute (JGI-PGF)"/>
            <person name="Walter F."/>
            <person name="Albersmeier A."/>
            <person name="Kalinowski J."/>
            <person name="Ruckert C."/>
        </authorList>
    </citation>
    <scope>NUCLEOTIDE SEQUENCE</scope>
    <source>
        <strain evidence="9">JCM 3276</strain>
    </source>
</reference>
<keyword evidence="5 7" id="KW-1133">Transmembrane helix</keyword>
<feature type="transmembrane region" description="Helical" evidence="7">
    <location>
        <begin position="23"/>
        <end position="46"/>
    </location>
</feature>
<dbReference type="RefSeq" id="WP_189211211.1">
    <property type="nucleotide sequence ID" value="NZ_BMRB01000002.1"/>
</dbReference>
<evidence type="ECO:0000256" key="4">
    <source>
        <dbReference type="ARBA" id="ARBA00022692"/>
    </source>
</evidence>
<keyword evidence="4 7" id="KW-0812">Transmembrane</keyword>
<evidence type="ECO:0000256" key="2">
    <source>
        <dbReference type="ARBA" id="ARBA00022448"/>
    </source>
</evidence>
<evidence type="ECO:0000256" key="5">
    <source>
        <dbReference type="ARBA" id="ARBA00022989"/>
    </source>
</evidence>
<evidence type="ECO:0000256" key="1">
    <source>
        <dbReference type="ARBA" id="ARBA00004651"/>
    </source>
</evidence>
<dbReference type="Pfam" id="PF07690">
    <property type="entry name" value="MFS_1"/>
    <property type="match status" value="1"/>
</dbReference>
<evidence type="ECO:0000256" key="7">
    <source>
        <dbReference type="SAM" id="Phobius"/>
    </source>
</evidence>
<evidence type="ECO:0000256" key="3">
    <source>
        <dbReference type="ARBA" id="ARBA00022475"/>
    </source>
</evidence>
<keyword evidence="10" id="KW-1185">Reference proteome</keyword>
<protein>
    <recommendedName>
        <fullName evidence="8">Major facilitator superfamily (MFS) profile domain-containing protein</fullName>
    </recommendedName>
</protein>
<feature type="transmembrane region" description="Helical" evidence="7">
    <location>
        <begin position="153"/>
        <end position="171"/>
    </location>
</feature>
<feature type="transmembrane region" description="Helical" evidence="7">
    <location>
        <begin position="375"/>
        <end position="394"/>
    </location>
</feature>
<gene>
    <name evidence="9" type="ORF">GCM10010171_32360</name>
</gene>
<accession>A0A918LEH6</accession>
<feature type="transmembrane region" description="Helical" evidence="7">
    <location>
        <begin position="223"/>
        <end position="243"/>
    </location>
</feature>
<evidence type="ECO:0000313" key="9">
    <source>
        <dbReference type="EMBL" id="GGS35323.1"/>
    </source>
</evidence>
<feature type="transmembrane region" description="Helical" evidence="7">
    <location>
        <begin position="52"/>
        <end position="72"/>
    </location>
</feature>
<feature type="transmembrane region" description="Helical" evidence="7">
    <location>
        <begin position="255"/>
        <end position="274"/>
    </location>
</feature>
<comment type="subcellular location">
    <subcellularLocation>
        <location evidence="1">Cell membrane</location>
        <topology evidence="1">Multi-pass membrane protein</topology>
    </subcellularLocation>
</comment>
<proteinExistence type="predicted"/>
<dbReference type="GO" id="GO:0005886">
    <property type="term" value="C:plasma membrane"/>
    <property type="evidence" value="ECO:0007669"/>
    <property type="project" value="UniProtKB-SubCell"/>
</dbReference>
<keyword evidence="2" id="KW-0813">Transport</keyword>
<dbReference type="PANTHER" id="PTHR23517:SF2">
    <property type="entry name" value="MULTIDRUG RESISTANCE PROTEIN MDTH"/>
    <property type="match status" value="1"/>
</dbReference>
<name>A0A918LEH6_9PSEU</name>
<reference evidence="9" key="2">
    <citation type="submission" date="2020-09" db="EMBL/GenBank/DDBJ databases">
        <authorList>
            <person name="Sun Q."/>
            <person name="Ohkuma M."/>
        </authorList>
    </citation>
    <scope>NUCLEOTIDE SEQUENCE</scope>
    <source>
        <strain evidence="9">JCM 3276</strain>
    </source>
</reference>
<keyword evidence="6 7" id="KW-0472">Membrane</keyword>
<dbReference type="GO" id="GO:0022857">
    <property type="term" value="F:transmembrane transporter activity"/>
    <property type="evidence" value="ECO:0007669"/>
    <property type="project" value="InterPro"/>
</dbReference>
<dbReference type="SUPFAM" id="SSF103473">
    <property type="entry name" value="MFS general substrate transporter"/>
    <property type="match status" value="1"/>
</dbReference>
<comment type="caution">
    <text evidence="9">The sequence shown here is derived from an EMBL/GenBank/DDBJ whole genome shotgun (WGS) entry which is preliminary data.</text>
</comment>
<dbReference type="PANTHER" id="PTHR23517">
    <property type="entry name" value="RESISTANCE PROTEIN MDTM, PUTATIVE-RELATED-RELATED"/>
    <property type="match status" value="1"/>
</dbReference>
<evidence type="ECO:0000256" key="6">
    <source>
        <dbReference type="ARBA" id="ARBA00023136"/>
    </source>
</evidence>
<organism evidence="9 10">
    <name type="scientific">Actinokineospora fastidiosa</name>
    <dbReference type="NCBI Taxonomy" id="1816"/>
    <lineage>
        <taxon>Bacteria</taxon>
        <taxon>Bacillati</taxon>
        <taxon>Actinomycetota</taxon>
        <taxon>Actinomycetes</taxon>
        <taxon>Pseudonocardiales</taxon>
        <taxon>Pseudonocardiaceae</taxon>
        <taxon>Actinokineospora</taxon>
    </lineage>
</organism>
<keyword evidence="3" id="KW-1003">Cell membrane</keyword>